<evidence type="ECO:0000256" key="8">
    <source>
        <dbReference type="HAMAP-Rule" id="MF_01521"/>
    </source>
</evidence>
<feature type="transmembrane region" description="Helical" evidence="8">
    <location>
        <begin position="105"/>
        <end position="128"/>
    </location>
</feature>
<keyword evidence="4 8" id="KW-1133">Transmembrane helix</keyword>
<feature type="transmembrane region" description="Helical" evidence="8">
    <location>
        <begin position="135"/>
        <end position="155"/>
    </location>
</feature>
<evidence type="ECO:0000256" key="9">
    <source>
        <dbReference type="SAM" id="SignalP"/>
    </source>
</evidence>
<keyword evidence="7 8" id="KW-0464">Manganese</keyword>
<evidence type="ECO:0000256" key="6">
    <source>
        <dbReference type="ARBA" id="ARBA00023136"/>
    </source>
</evidence>
<dbReference type="PANTHER" id="PTHR35529">
    <property type="entry name" value="MANGANESE EFFLUX PUMP MNTP-RELATED"/>
    <property type="match status" value="1"/>
</dbReference>
<dbReference type="InterPro" id="IPR022929">
    <property type="entry name" value="Put_MntP"/>
</dbReference>
<comment type="similarity">
    <text evidence="8">Belongs to the MntP (TC 9.B.29) family.</text>
</comment>
<protein>
    <recommendedName>
        <fullName evidence="8">Putative manganese efflux pump MntP</fullName>
    </recommendedName>
</protein>
<evidence type="ECO:0000256" key="2">
    <source>
        <dbReference type="ARBA" id="ARBA00022475"/>
    </source>
</evidence>
<evidence type="ECO:0000313" key="11">
    <source>
        <dbReference type="Proteomes" id="UP001596303"/>
    </source>
</evidence>
<dbReference type="Pfam" id="PF02659">
    <property type="entry name" value="Mntp"/>
    <property type="match status" value="1"/>
</dbReference>
<proteinExistence type="inferred from homology"/>
<name>A0ABW1SBN8_9PROT</name>
<evidence type="ECO:0000256" key="5">
    <source>
        <dbReference type="ARBA" id="ARBA00023065"/>
    </source>
</evidence>
<feature type="transmembrane region" description="Helical" evidence="8">
    <location>
        <begin position="43"/>
        <end position="61"/>
    </location>
</feature>
<keyword evidence="5 8" id="KW-0406">Ion transport</keyword>
<keyword evidence="3 8" id="KW-0812">Transmembrane</keyword>
<keyword evidence="6 8" id="KW-0472">Membrane</keyword>
<dbReference type="HAMAP" id="MF_01521">
    <property type="entry name" value="MntP_pump"/>
    <property type="match status" value="1"/>
</dbReference>
<dbReference type="RefSeq" id="WP_377379650.1">
    <property type="nucleotide sequence ID" value="NZ_JBHSSW010000017.1"/>
</dbReference>
<keyword evidence="11" id="KW-1185">Reference proteome</keyword>
<comment type="function">
    <text evidence="8">Probably functions as a manganese efflux pump.</text>
</comment>
<evidence type="ECO:0000256" key="7">
    <source>
        <dbReference type="ARBA" id="ARBA00023211"/>
    </source>
</evidence>
<dbReference type="PANTHER" id="PTHR35529:SF1">
    <property type="entry name" value="MANGANESE EFFLUX PUMP MNTP-RELATED"/>
    <property type="match status" value="1"/>
</dbReference>
<evidence type="ECO:0000313" key="10">
    <source>
        <dbReference type="EMBL" id="MFC6198973.1"/>
    </source>
</evidence>
<keyword evidence="2 8" id="KW-1003">Cell membrane</keyword>
<reference evidence="11" key="1">
    <citation type="journal article" date="2019" name="Int. J. Syst. Evol. Microbiol.">
        <title>The Global Catalogue of Microorganisms (GCM) 10K type strain sequencing project: providing services to taxonomists for standard genome sequencing and annotation.</title>
        <authorList>
            <consortium name="The Broad Institute Genomics Platform"/>
            <consortium name="The Broad Institute Genome Sequencing Center for Infectious Disease"/>
            <person name="Wu L."/>
            <person name="Ma J."/>
        </authorList>
    </citation>
    <scope>NUCLEOTIDE SEQUENCE [LARGE SCALE GENOMIC DNA]</scope>
    <source>
        <strain evidence="11">CGMCC-1.15741</strain>
    </source>
</reference>
<sequence length="189" mass="19789">MIFLTLIPLSLGLSTDAFAASLARGGRERGARFLRAVQSGAVFGTAEGLMCLVGWFAASLFADHIRALDHWIALILLAIIGGKMIHEGFERDDDDEEAVPRSNGWLGTIVTAIGTSIDSAAVGIALALSGVTVWSALMIGSFSFVASTVGFLLGPMVGERLGKRAEIGGGVILILIGISIWLSHTFFAG</sequence>
<evidence type="ECO:0000256" key="3">
    <source>
        <dbReference type="ARBA" id="ARBA00022692"/>
    </source>
</evidence>
<keyword evidence="9" id="KW-0732">Signal</keyword>
<comment type="subcellular location">
    <subcellularLocation>
        <location evidence="8">Cell membrane</location>
        <topology evidence="8">Multi-pass membrane protein</topology>
    </subcellularLocation>
</comment>
<organism evidence="10 11">
    <name type="scientific">Ponticaulis profundi</name>
    <dbReference type="NCBI Taxonomy" id="2665222"/>
    <lineage>
        <taxon>Bacteria</taxon>
        <taxon>Pseudomonadati</taxon>
        <taxon>Pseudomonadota</taxon>
        <taxon>Alphaproteobacteria</taxon>
        <taxon>Hyphomonadales</taxon>
        <taxon>Hyphomonadaceae</taxon>
        <taxon>Ponticaulis</taxon>
    </lineage>
</organism>
<comment type="caution">
    <text evidence="10">The sequence shown here is derived from an EMBL/GenBank/DDBJ whole genome shotgun (WGS) entry which is preliminary data.</text>
</comment>
<gene>
    <name evidence="8" type="primary">mntP</name>
    <name evidence="10" type="ORF">ACFQDM_12840</name>
</gene>
<accession>A0ABW1SBN8</accession>
<dbReference type="EMBL" id="JBHSSW010000017">
    <property type="protein sequence ID" value="MFC6198973.1"/>
    <property type="molecule type" value="Genomic_DNA"/>
</dbReference>
<feature type="transmembrane region" description="Helical" evidence="8">
    <location>
        <begin position="167"/>
        <end position="187"/>
    </location>
</feature>
<evidence type="ECO:0000256" key="4">
    <source>
        <dbReference type="ARBA" id="ARBA00022989"/>
    </source>
</evidence>
<feature type="chain" id="PRO_5046714368" description="Putative manganese efflux pump MntP" evidence="9">
    <location>
        <begin position="20"/>
        <end position="189"/>
    </location>
</feature>
<dbReference type="InterPro" id="IPR003810">
    <property type="entry name" value="Mntp/YtaF"/>
</dbReference>
<keyword evidence="1 8" id="KW-0813">Transport</keyword>
<dbReference type="Proteomes" id="UP001596303">
    <property type="component" value="Unassembled WGS sequence"/>
</dbReference>
<evidence type="ECO:0000256" key="1">
    <source>
        <dbReference type="ARBA" id="ARBA00022448"/>
    </source>
</evidence>
<feature type="signal peptide" evidence="9">
    <location>
        <begin position="1"/>
        <end position="19"/>
    </location>
</feature>
<feature type="transmembrane region" description="Helical" evidence="8">
    <location>
        <begin position="68"/>
        <end position="85"/>
    </location>
</feature>